<comment type="caution">
    <text evidence="6">The sequence shown here is derived from an EMBL/GenBank/DDBJ whole genome shotgun (WGS) entry which is preliminary data.</text>
</comment>
<dbReference type="Gene3D" id="1.10.3130.10">
    <property type="entry name" value="serine acetyltransferase, domain 1"/>
    <property type="match status" value="1"/>
</dbReference>
<keyword evidence="3" id="KW-0808">Transferase</keyword>
<dbReference type="RefSeq" id="WP_235293946.1">
    <property type="nucleotide sequence ID" value="NZ_BSOH01000010.1"/>
</dbReference>
<dbReference type="AlphaFoldDB" id="A0AA37SP90"/>
<accession>A0AA37SP90</accession>
<dbReference type="InterPro" id="IPR010493">
    <property type="entry name" value="Ser_AcTrfase_N"/>
</dbReference>
<evidence type="ECO:0000313" key="7">
    <source>
        <dbReference type="Proteomes" id="UP001156666"/>
    </source>
</evidence>
<dbReference type="CDD" id="cd03354">
    <property type="entry name" value="LbH_SAT"/>
    <property type="match status" value="1"/>
</dbReference>
<keyword evidence="7" id="KW-1185">Reference proteome</keyword>
<sequence>MNKKFLDQLLEAHRLCSDCPTPMEIVSFFKELSGALYMDYAKQSFYSTDQIDAYLNNLEKKFAGLLIRNPDNDFTKVNQIAADFFKKLPEVYDLLEKDITAIFEGDPAAKSRREVIRSYPGFYATFVYRISNAMLLLNINDIPRILTEYAHSKTGIDIHPGATIGPYFCIDHGTGVVIGETSNIGEHVKIYQGVTLGALSVDKSDANTKRHPTIEDNVVIYANAAILGGKTVIGKNSIIGGNVWLTRSVPANTKLYYRANLQNNNDDSIDTFIIKETLS</sequence>
<evidence type="ECO:0000313" key="6">
    <source>
        <dbReference type="EMBL" id="GLR17179.1"/>
    </source>
</evidence>
<evidence type="ECO:0000256" key="3">
    <source>
        <dbReference type="ARBA" id="ARBA00022679"/>
    </source>
</evidence>
<evidence type="ECO:0000256" key="1">
    <source>
        <dbReference type="ARBA" id="ARBA00018522"/>
    </source>
</evidence>
<dbReference type="Pfam" id="PF06426">
    <property type="entry name" value="SATase_N"/>
    <property type="match status" value="1"/>
</dbReference>
<evidence type="ECO:0000256" key="4">
    <source>
        <dbReference type="ARBA" id="ARBA00023315"/>
    </source>
</evidence>
<gene>
    <name evidence="6" type="ORF">GCM10007940_17940</name>
</gene>
<organism evidence="6 7">
    <name type="scientific">Portibacter lacus</name>
    <dbReference type="NCBI Taxonomy" id="1099794"/>
    <lineage>
        <taxon>Bacteria</taxon>
        <taxon>Pseudomonadati</taxon>
        <taxon>Bacteroidota</taxon>
        <taxon>Saprospiria</taxon>
        <taxon>Saprospirales</taxon>
        <taxon>Haliscomenobacteraceae</taxon>
        <taxon>Portibacter</taxon>
    </lineage>
</organism>
<keyword evidence="4" id="KW-0012">Acyltransferase</keyword>
<dbReference type="PANTHER" id="PTHR42811">
    <property type="entry name" value="SERINE ACETYLTRANSFERASE"/>
    <property type="match status" value="1"/>
</dbReference>
<dbReference type="Proteomes" id="UP001156666">
    <property type="component" value="Unassembled WGS sequence"/>
</dbReference>
<reference evidence="6" key="1">
    <citation type="journal article" date="2014" name="Int. J. Syst. Evol. Microbiol.">
        <title>Complete genome sequence of Corynebacterium casei LMG S-19264T (=DSM 44701T), isolated from a smear-ripened cheese.</title>
        <authorList>
            <consortium name="US DOE Joint Genome Institute (JGI-PGF)"/>
            <person name="Walter F."/>
            <person name="Albersmeier A."/>
            <person name="Kalinowski J."/>
            <person name="Ruckert C."/>
        </authorList>
    </citation>
    <scope>NUCLEOTIDE SEQUENCE</scope>
    <source>
        <strain evidence="6">NBRC 108769</strain>
    </source>
</reference>
<protein>
    <recommendedName>
        <fullName evidence="1">Serine acetyltransferase</fullName>
    </recommendedName>
</protein>
<dbReference type="InterPro" id="IPR042122">
    <property type="entry name" value="Ser_AcTrfase_N_sf"/>
</dbReference>
<dbReference type="InterPro" id="IPR045304">
    <property type="entry name" value="LbH_SAT"/>
</dbReference>
<dbReference type="GO" id="GO:0006535">
    <property type="term" value="P:cysteine biosynthetic process from serine"/>
    <property type="evidence" value="ECO:0007669"/>
    <property type="project" value="InterPro"/>
</dbReference>
<dbReference type="Gene3D" id="2.160.10.10">
    <property type="entry name" value="Hexapeptide repeat proteins"/>
    <property type="match status" value="1"/>
</dbReference>
<dbReference type="EMBL" id="BSOH01000010">
    <property type="protein sequence ID" value="GLR17179.1"/>
    <property type="molecule type" value="Genomic_DNA"/>
</dbReference>
<name>A0AA37SP90_9BACT</name>
<dbReference type="InterPro" id="IPR011004">
    <property type="entry name" value="Trimer_LpxA-like_sf"/>
</dbReference>
<evidence type="ECO:0000256" key="2">
    <source>
        <dbReference type="ARBA" id="ARBA00022605"/>
    </source>
</evidence>
<reference evidence="6" key="2">
    <citation type="submission" date="2023-01" db="EMBL/GenBank/DDBJ databases">
        <title>Draft genome sequence of Portibacter lacus strain NBRC 108769.</title>
        <authorList>
            <person name="Sun Q."/>
            <person name="Mori K."/>
        </authorList>
    </citation>
    <scope>NUCLEOTIDE SEQUENCE</scope>
    <source>
        <strain evidence="6">NBRC 108769</strain>
    </source>
</reference>
<dbReference type="SUPFAM" id="SSF51161">
    <property type="entry name" value="Trimeric LpxA-like enzymes"/>
    <property type="match status" value="1"/>
</dbReference>
<dbReference type="GO" id="GO:0005737">
    <property type="term" value="C:cytoplasm"/>
    <property type="evidence" value="ECO:0007669"/>
    <property type="project" value="InterPro"/>
</dbReference>
<proteinExistence type="predicted"/>
<feature type="domain" description="Serine acetyltransferase N-terminal" evidence="5">
    <location>
        <begin position="70"/>
        <end position="124"/>
    </location>
</feature>
<keyword evidence="2" id="KW-0028">Amino-acid biosynthesis</keyword>
<evidence type="ECO:0000259" key="5">
    <source>
        <dbReference type="Pfam" id="PF06426"/>
    </source>
</evidence>
<dbReference type="GO" id="GO:0009001">
    <property type="term" value="F:serine O-acetyltransferase activity"/>
    <property type="evidence" value="ECO:0007669"/>
    <property type="project" value="InterPro"/>
</dbReference>